<dbReference type="PANTHER" id="PTHR45908:SF5">
    <property type="entry name" value="FUNGAL LIPASE-LIKE DOMAIN-CONTAINING PROTEIN"/>
    <property type="match status" value="1"/>
</dbReference>
<name>A0A0N5C4X6_STREA</name>
<proteinExistence type="predicted"/>
<dbReference type="Gene3D" id="3.40.50.1820">
    <property type="entry name" value="alpha/beta hydrolase"/>
    <property type="match status" value="1"/>
</dbReference>
<dbReference type="Pfam" id="PF01764">
    <property type="entry name" value="Lipase_3"/>
    <property type="match status" value="1"/>
</dbReference>
<dbReference type="GO" id="GO:0006629">
    <property type="term" value="P:lipid metabolic process"/>
    <property type="evidence" value="ECO:0007669"/>
    <property type="project" value="InterPro"/>
</dbReference>
<sequence>MKVIFKMQEDVYQMKRAIIVVFSGSLNTNQLLRQAHSLVQKRILFHKLGSVNRYYASSFEALWFYVKQVFLDPKYRNFKAYITGHSLGGVFASLAAIKVQVLGLKKSQDIYLYTYGAPRFGSYIFSANFNIRIPNSYRIVLGSDIVPHFPPCKKVKDRDLKFYKKITRKLKRKTISRPCDPRDLHGYYHHGHEIWYPTGTECSFVECTGFPKNEDFECSDGLVYDSKTFHENARDHELYFKYLISLADKIFVI</sequence>
<protein>
    <submittedName>
        <fullName evidence="3">Lipase_3 domain-containing protein</fullName>
    </submittedName>
</protein>
<accession>A0A0N5C4X6</accession>
<dbReference type="PANTHER" id="PTHR45908">
    <property type="entry name" value="PROTEIN CBG11750-RELATED"/>
    <property type="match status" value="1"/>
</dbReference>
<dbReference type="CDD" id="cd00519">
    <property type="entry name" value="Lipase_3"/>
    <property type="match status" value="1"/>
</dbReference>
<dbReference type="AlphaFoldDB" id="A0A0N5C4X6"/>
<feature type="domain" description="Fungal lipase-type" evidence="1">
    <location>
        <begin position="19"/>
        <end position="153"/>
    </location>
</feature>
<evidence type="ECO:0000259" key="1">
    <source>
        <dbReference type="Pfam" id="PF01764"/>
    </source>
</evidence>
<evidence type="ECO:0000313" key="2">
    <source>
        <dbReference type="Proteomes" id="UP000046392"/>
    </source>
</evidence>
<organism evidence="2 3">
    <name type="scientific">Strongyloides papillosus</name>
    <name type="common">Intestinal threadworm</name>
    <dbReference type="NCBI Taxonomy" id="174720"/>
    <lineage>
        <taxon>Eukaryota</taxon>
        <taxon>Metazoa</taxon>
        <taxon>Ecdysozoa</taxon>
        <taxon>Nematoda</taxon>
        <taxon>Chromadorea</taxon>
        <taxon>Rhabditida</taxon>
        <taxon>Tylenchina</taxon>
        <taxon>Panagrolaimomorpha</taxon>
        <taxon>Strongyloidoidea</taxon>
        <taxon>Strongyloididae</taxon>
        <taxon>Strongyloides</taxon>
    </lineage>
</organism>
<evidence type="ECO:0000313" key="3">
    <source>
        <dbReference type="WBParaSite" id="SPAL_0001300500.1"/>
    </source>
</evidence>
<dbReference type="Proteomes" id="UP000046392">
    <property type="component" value="Unplaced"/>
</dbReference>
<reference evidence="3" key="1">
    <citation type="submission" date="2017-02" db="UniProtKB">
        <authorList>
            <consortium name="WormBaseParasite"/>
        </authorList>
    </citation>
    <scope>IDENTIFICATION</scope>
</reference>
<keyword evidence="2" id="KW-1185">Reference proteome</keyword>
<dbReference type="InterPro" id="IPR029058">
    <property type="entry name" value="AB_hydrolase_fold"/>
</dbReference>
<dbReference type="WBParaSite" id="SPAL_0001300500.1">
    <property type="protein sequence ID" value="SPAL_0001300500.1"/>
    <property type="gene ID" value="SPAL_0001300500"/>
</dbReference>
<dbReference type="SUPFAM" id="SSF53474">
    <property type="entry name" value="alpha/beta-Hydrolases"/>
    <property type="match status" value="1"/>
</dbReference>
<dbReference type="InterPro" id="IPR002921">
    <property type="entry name" value="Fungal_lipase-type"/>
</dbReference>